<feature type="coiled-coil region" evidence="1">
    <location>
        <begin position="52"/>
        <end position="79"/>
    </location>
</feature>
<keyword evidence="2" id="KW-0472">Membrane</keyword>
<organism evidence="3">
    <name type="scientific">marine sediment metagenome</name>
    <dbReference type="NCBI Taxonomy" id="412755"/>
    <lineage>
        <taxon>unclassified sequences</taxon>
        <taxon>metagenomes</taxon>
        <taxon>ecological metagenomes</taxon>
    </lineage>
</organism>
<proteinExistence type="predicted"/>
<evidence type="ECO:0000256" key="1">
    <source>
        <dbReference type="SAM" id="Coils"/>
    </source>
</evidence>
<dbReference type="EMBL" id="LAZR01046486">
    <property type="protein sequence ID" value="KKK96435.1"/>
    <property type="molecule type" value="Genomic_DNA"/>
</dbReference>
<keyword evidence="2" id="KW-1133">Transmembrane helix</keyword>
<dbReference type="AlphaFoldDB" id="A0A0F9ADU2"/>
<comment type="caution">
    <text evidence="3">The sequence shown here is derived from an EMBL/GenBank/DDBJ whole genome shotgun (WGS) entry which is preliminary data.</text>
</comment>
<name>A0A0F9ADU2_9ZZZZ</name>
<keyword evidence="1" id="KW-0175">Coiled coil</keyword>
<reference evidence="3" key="1">
    <citation type="journal article" date="2015" name="Nature">
        <title>Complex archaea that bridge the gap between prokaryotes and eukaryotes.</title>
        <authorList>
            <person name="Spang A."/>
            <person name="Saw J.H."/>
            <person name="Jorgensen S.L."/>
            <person name="Zaremba-Niedzwiedzka K."/>
            <person name="Martijn J."/>
            <person name="Lind A.E."/>
            <person name="van Eijk R."/>
            <person name="Schleper C."/>
            <person name="Guy L."/>
            <person name="Ettema T.J."/>
        </authorList>
    </citation>
    <scope>NUCLEOTIDE SEQUENCE</scope>
</reference>
<accession>A0A0F9ADU2</accession>
<feature type="transmembrane region" description="Helical" evidence="2">
    <location>
        <begin position="16"/>
        <end position="38"/>
    </location>
</feature>
<gene>
    <name evidence="3" type="ORF">LCGC14_2662790</name>
</gene>
<evidence type="ECO:0000313" key="3">
    <source>
        <dbReference type="EMBL" id="KKK96435.1"/>
    </source>
</evidence>
<protein>
    <submittedName>
        <fullName evidence="3">Uncharacterized protein</fullName>
    </submittedName>
</protein>
<evidence type="ECO:0000256" key="2">
    <source>
        <dbReference type="SAM" id="Phobius"/>
    </source>
</evidence>
<keyword evidence="2" id="KW-0812">Transmembrane</keyword>
<sequence length="111" mass="12782">MWTEEIWPAILPNIPLLLAFFGISFGTGICVIAAYLISDTNTHRHFLKHHLQDAAKEEIRDKDEKIRVLTAERVRLLEENKQLDGAIRGVHASLEMYMPNLFLVKNRRKSG</sequence>